<keyword evidence="4 6" id="KW-1133">Transmembrane helix</keyword>
<evidence type="ECO:0000259" key="8">
    <source>
        <dbReference type="Pfam" id="PF01569"/>
    </source>
</evidence>
<dbReference type="PANTHER" id="PTHR47371">
    <property type="entry name" value="LIPOTEICHOIC ACID SYNTHASE"/>
    <property type="match status" value="1"/>
</dbReference>
<dbReference type="InterPro" id="IPR000326">
    <property type="entry name" value="PAP2/HPO"/>
</dbReference>
<keyword evidence="5 6" id="KW-0472">Membrane</keyword>
<protein>
    <submittedName>
        <fullName evidence="9">Sulfatase</fullName>
    </submittedName>
</protein>
<dbReference type="InterPro" id="IPR050448">
    <property type="entry name" value="OpgB/LTA_synthase_biosynth"/>
</dbReference>
<dbReference type="InterPro" id="IPR036938">
    <property type="entry name" value="PAP2/HPO_sf"/>
</dbReference>
<dbReference type="InterPro" id="IPR017850">
    <property type="entry name" value="Alkaline_phosphatase_core_sf"/>
</dbReference>
<feature type="domain" description="Phosphatidic acid phosphatase type 2/haloperoxidase" evidence="8">
    <location>
        <begin position="97"/>
        <end position="229"/>
    </location>
</feature>
<evidence type="ECO:0000256" key="1">
    <source>
        <dbReference type="ARBA" id="ARBA00004651"/>
    </source>
</evidence>
<gene>
    <name evidence="9" type="ORF">BN948_03922</name>
</gene>
<accession>A0A1L1PNW9</accession>
<evidence type="ECO:0000256" key="3">
    <source>
        <dbReference type="ARBA" id="ARBA00022692"/>
    </source>
</evidence>
<dbReference type="CDD" id="cd03396">
    <property type="entry name" value="PAP2_like_6"/>
    <property type="match status" value="1"/>
</dbReference>
<evidence type="ECO:0000256" key="5">
    <source>
        <dbReference type="ARBA" id="ARBA00023136"/>
    </source>
</evidence>
<organism evidence="9 10">
    <name type="scientific">Hydrogenophaga intermedia</name>
    <dbReference type="NCBI Taxonomy" id="65786"/>
    <lineage>
        <taxon>Bacteria</taxon>
        <taxon>Pseudomonadati</taxon>
        <taxon>Pseudomonadota</taxon>
        <taxon>Betaproteobacteria</taxon>
        <taxon>Burkholderiales</taxon>
        <taxon>Comamonadaceae</taxon>
        <taxon>Hydrogenophaga</taxon>
    </lineage>
</organism>
<name>A0A1L1PNW9_HYDIT</name>
<dbReference type="PANTHER" id="PTHR47371:SF3">
    <property type="entry name" value="PHOSPHOGLYCEROL TRANSFERASE I"/>
    <property type="match status" value="1"/>
</dbReference>
<dbReference type="GO" id="GO:0005886">
    <property type="term" value="C:plasma membrane"/>
    <property type="evidence" value="ECO:0007669"/>
    <property type="project" value="UniProtKB-SubCell"/>
</dbReference>
<dbReference type="Pfam" id="PF01569">
    <property type="entry name" value="PAP2"/>
    <property type="match status" value="1"/>
</dbReference>
<dbReference type="AlphaFoldDB" id="A0A1L1PNW9"/>
<reference evidence="10" key="2">
    <citation type="submission" date="2014-11" db="EMBL/GenBank/DDBJ databases">
        <title>Draft genome sequence of Hydrogenophaga intermedia S1.</title>
        <authorList>
            <person name="Gan H.M."/>
            <person name="Chew T.H."/>
            <person name="Stolz A."/>
        </authorList>
    </citation>
    <scope>NUCLEOTIDE SEQUENCE [LARGE SCALE GENOMIC DNA]</scope>
    <source>
        <strain evidence="10">S1</strain>
    </source>
</reference>
<reference evidence="10" key="1">
    <citation type="submission" date="2014-02" db="EMBL/GenBank/DDBJ databases">
        <authorList>
            <person name="Gan H."/>
        </authorList>
    </citation>
    <scope>NUCLEOTIDE SEQUENCE [LARGE SCALE GENOMIC DNA]</scope>
    <source>
        <strain evidence="10">S1</strain>
    </source>
</reference>
<dbReference type="Gene3D" id="3.30.1120.80">
    <property type="match status" value="1"/>
</dbReference>
<evidence type="ECO:0000313" key="9">
    <source>
        <dbReference type="EMBL" id="CDN89483.1"/>
    </source>
</evidence>
<feature type="transmembrane region" description="Helical" evidence="6">
    <location>
        <begin position="329"/>
        <end position="351"/>
    </location>
</feature>
<evidence type="ECO:0000256" key="4">
    <source>
        <dbReference type="ARBA" id="ARBA00022989"/>
    </source>
</evidence>
<comment type="subcellular location">
    <subcellularLocation>
        <location evidence="1">Cell membrane</location>
        <topology evidence="1">Multi-pass membrane protein</topology>
    </subcellularLocation>
</comment>
<feature type="domain" description="Sulfatase N-terminal" evidence="7">
    <location>
        <begin position="525"/>
        <end position="793"/>
    </location>
</feature>
<dbReference type="RefSeq" id="WP_009515943.1">
    <property type="nucleotide sequence ID" value="NZ_CCAE010000044.1"/>
</dbReference>
<feature type="transmembrane region" description="Helical" evidence="6">
    <location>
        <begin position="181"/>
        <end position="198"/>
    </location>
</feature>
<evidence type="ECO:0000256" key="6">
    <source>
        <dbReference type="SAM" id="Phobius"/>
    </source>
</evidence>
<dbReference type="EMBL" id="CCAE010000044">
    <property type="protein sequence ID" value="CDN89483.1"/>
    <property type="molecule type" value="Genomic_DNA"/>
</dbReference>
<dbReference type="Proteomes" id="UP000028878">
    <property type="component" value="Unassembled WGS sequence"/>
</dbReference>
<keyword evidence="10" id="KW-1185">Reference proteome</keyword>
<dbReference type="Pfam" id="PF00884">
    <property type="entry name" value="Sulfatase"/>
    <property type="match status" value="1"/>
</dbReference>
<dbReference type="CDD" id="cd16015">
    <property type="entry name" value="LTA_synthase"/>
    <property type="match status" value="1"/>
</dbReference>
<proteinExistence type="predicted"/>
<evidence type="ECO:0000256" key="2">
    <source>
        <dbReference type="ARBA" id="ARBA00022475"/>
    </source>
</evidence>
<dbReference type="Gene3D" id="3.40.720.10">
    <property type="entry name" value="Alkaline Phosphatase, subunit A"/>
    <property type="match status" value="1"/>
</dbReference>
<keyword evidence="3 6" id="KW-0812">Transmembrane</keyword>
<sequence>MSTLSLEPTASGRAFPRPERWLCGLLALTLLWDLSGLDMTVMRAIGAGHGFALRDQWLLARVLHDGLRQAMALAFLLLCGWALWPRASLPRRERITVALLAALSLLAVNVIKNTSLTSCPWDLQAFGGTARWVSHWAWGQADGGPGRCFPGGHASSGFAFLALCLPWLAPPAGVMRRRAVGLRWLAAAVGIGALAGAVQTLRGAHYPSHSLWTLLICASVSLAGWRLAQAGSEGRAASLVRGWWRETLRLLRPLLVPMACTLAVLWLSRLGLAVWLADRVSHERAWASLLWQGLRFDGVLLGFIWVLPAALTPWMALHPRTWRAWVGFLRVYGGLALLLVAFMELATPAFVAQYDARPNYLFVEYLGYAKEVGGTLLKDHAAHLLATALLLPLVAWAGARLSRAGTPPAPPPAWQALALSALLLVSLTVAGRGALGHRAANPASAALTSDHLVNELPLNSLYTVAYAIYQSRKSEAGITYAELPRAHVIERVRRETGLPASAFTRDDLPTRHWQATAHPRARPLNLVIVLEESLGAEFVGALGGLPLTPNLDRLAREGLWFERLYATGTRSVRGIEAVIAGFPPTSAVSTVKLAKSQRDFFTLASFLKPHGYESSFFYGGESHFDNMRSFFMGNGFDRVVEQKDMPADAFIGTWGASDGDLFEVAHRAFEQQAADKPFFALVFTSSNHAPFEFPEHSIDLYEQPSGTVNNAVKYADHALGRFIERARRSRYWENTLFLIVADHNSRVYGPSLVPIERFHIPGLILGGPITTPGRIATLASQIDLAPTLISLMGLSGEHPLIGRDLSHPAQAARPGRAILQFDKTQAYLEDTPGGETQVAVLQPDVPARLMSYRDGQLRESASGNEDLIDKAQAHARFAQWAYQKQWHR</sequence>
<feature type="transmembrane region" description="Helical" evidence="6">
    <location>
        <begin position="296"/>
        <end position="317"/>
    </location>
</feature>
<dbReference type="SUPFAM" id="SSF53649">
    <property type="entry name" value="Alkaline phosphatase-like"/>
    <property type="match status" value="1"/>
</dbReference>
<keyword evidence="2" id="KW-1003">Cell membrane</keyword>
<feature type="transmembrane region" description="Helical" evidence="6">
    <location>
        <begin position="210"/>
        <end position="228"/>
    </location>
</feature>
<evidence type="ECO:0000259" key="7">
    <source>
        <dbReference type="Pfam" id="PF00884"/>
    </source>
</evidence>
<feature type="transmembrane region" description="Helical" evidence="6">
    <location>
        <begin position="66"/>
        <end position="83"/>
    </location>
</feature>
<feature type="transmembrane region" description="Helical" evidence="6">
    <location>
        <begin position="254"/>
        <end position="276"/>
    </location>
</feature>
<evidence type="ECO:0000313" key="10">
    <source>
        <dbReference type="Proteomes" id="UP000028878"/>
    </source>
</evidence>
<dbReference type="SUPFAM" id="SSF48317">
    <property type="entry name" value="Acid phosphatase/Vanadium-dependent haloperoxidase"/>
    <property type="match status" value="1"/>
</dbReference>
<dbReference type="InterPro" id="IPR000917">
    <property type="entry name" value="Sulfatase_N"/>
</dbReference>